<dbReference type="AlphaFoldDB" id="A0A397Q644"/>
<evidence type="ECO:0000313" key="4">
    <source>
        <dbReference type="Proteomes" id="UP000266273"/>
    </source>
</evidence>
<dbReference type="Gene3D" id="3.40.50.720">
    <property type="entry name" value="NAD(P)-binding Rossmann-like Domain"/>
    <property type="match status" value="1"/>
</dbReference>
<dbReference type="InterPro" id="IPR036291">
    <property type="entry name" value="NAD(P)-bd_dom_sf"/>
</dbReference>
<gene>
    <name evidence="3" type="ORF">BXY53_0057</name>
</gene>
<evidence type="ECO:0000313" key="3">
    <source>
        <dbReference type="EMBL" id="RIA55007.1"/>
    </source>
</evidence>
<feature type="domain" description="D-isomer specific 2-hydroxyacid dehydrogenase NAD-binding" evidence="2">
    <location>
        <begin position="52"/>
        <end position="189"/>
    </location>
</feature>
<accession>A0A397Q644</accession>
<evidence type="ECO:0000259" key="2">
    <source>
        <dbReference type="Pfam" id="PF02826"/>
    </source>
</evidence>
<proteinExistence type="predicted"/>
<dbReference type="InterPro" id="IPR006140">
    <property type="entry name" value="D-isomer_DH_NAD-bd"/>
</dbReference>
<dbReference type="SUPFAM" id="SSF51735">
    <property type="entry name" value="NAD(P)-binding Rossmann-fold domains"/>
    <property type="match status" value="1"/>
</dbReference>
<keyword evidence="4" id="KW-1185">Reference proteome</keyword>
<dbReference type="Proteomes" id="UP000266273">
    <property type="component" value="Unassembled WGS sequence"/>
</dbReference>
<organism evidence="3 4">
    <name type="scientific">Dichotomicrobium thermohalophilum</name>
    <dbReference type="NCBI Taxonomy" id="933063"/>
    <lineage>
        <taxon>Bacteria</taxon>
        <taxon>Pseudomonadati</taxon>
        <taxon>Pseudomonadota</taxon>
        <taxon>Alphaproteobacteria</taxon>
        <taxon>Hyphomicrobiales</taxon>
        <taxon>Hyphomicrobiaceae</taxon>
        <taxon>Dichotomicrobium</taxon>
    </lineage>
</organism>
<sequence>MALIRHQIGPDAASTGLTPRQPATIFADAAALTAYEEETATPDTDADRIVGAILQLAPRLHAARAESGAADLPASERSLRGLRLGIVGASTTHCALAERLRTAFGMAISCTADGTAGHGYHLVEDTETLLSIADVVVAVEATGADFWLDSKALNAMRPHGTIIVNPAAVAVDQMALAYALWFETIAAAGVLRSVVPRLLPEVENAHNVMLV</sequence>
<dbReference type="GO" id="GO:0051287">
    <property type="term" value="F:NAD binding"/>
    <property type="evidence" value="ECO:0007669"/>
    <property type="project" value="InterPro"/>
</dbReference>
<dbReference type="RefSeq" id="WP_170144269.1">
    <property type="nucleotide sequence ID" value="NZ_QXDF01000001.1"/>
</dbReference>
<reference evidence="3 4" key="1">
    <citation type="submission" date="2018-08" db="EMBL/GenBank/DDBJ databases">
        <title>Genomic Encyclopedia of Archaeal and Bacterial Type Strains, Phase II (KMG-II): from individual species to whole genera.</title>
        <authorList>
            <person name="Goeker M."/>
        </authorList>
    </citation>
    <scope>NUCLEOTIDE SEQUENCE [LARGE SCALE GENOMIC DNA]</scope>
    <source>
        <strain evidence="3 4">DSM 5002</strain>
    </source>
</reference>
<protein>
    <submittedName>
        <fullName evidence="3">D-isomer specific 2-hydroxyacid dehydrogenase-like protein</fullName>
    </submittedName>
</protein>
<feature type="region of interest" description="Disordered" evidence="1">
    <location>
        <begin position="1"/>
        <end position="20"/>
    </location>
</feature>
<name>A0A397Q644_9HYPH</name>
<dbReference type="EMBL" id="QXDF01000001">
    <property type="protein sequence ID" value="RIA55007.1"/>
    <property type="molecule type" value="Genomic_DNA"/>
</dbReference>
<comment type="caution">
    <text evidence="3">The sequence shown here is derived from an EMBL/GenBank/DDBJ whole genome shotgun (WGS) entry which is preliminary data.</text>
</comment>
<dbReference type="Pfam" id="PF02826">
    <property type="entry name" value="2-Hacid_dh_C"/>
    <property type="match status" value="1"/>
</dbReference>
<evidence type="ECO:0000256" key="1">
    <source>
        <dbReference type="SAM" id="MobiDB-lite"/>
    </source>
</evidence>